<dbReference type="InterPro" id="IPR029044">
    <property type="entry name" value="Nucleotide-diphossugar_trans"/>
</dbReference>
<dbReference type="AlphaFoldDB" id="A0A6A7RV73"/>
<gene>
    <name evidence="3" type="ORF">CRU78_13465</name>
</gene>
<protein>
    <submittedName>
        <fullName evidence="3">Glycosyl transferase</fullName>
    </submittedName>
</protein>
<reference evidence="3 4" key="1">
    <citation type="submission" date="2017-09" db="EMBL/GenBank/DDBJ databases">
        <title>Metagenomic Analysis Reveals Denitrifying Candidatus Accumulibacter and Flanking Population as a Source of N2O.</title>
        <authorList>
            <person name="Gao H."/>
            <person name="Mao Y."/>
            <person name="Zhao X."/>
            <person name="Liu W.-T."/>
            <person name="Zhang T."/>
            <person name="Wells G."/>
        </authorList>
    </citation>
    <scope>NUCLEOTIDE SEQUENCE [LARGE SCALE GENOMIC DNA]</scope>
    <source>
        <strain evidence="3">CANDO_2_IC</strain>
    </source>
</reference>
<dbReference type="SUPFAM" id="SSF53448">
    <property type="entry name" value="Nucleotide-diphospho-sugar transferases"/>
    <property type="match status" value="1"/>
</dbReference>
<evidence type="ECO:0000259" key="2">
    <source>
        <dbReference type="Pfam" id="PF02709"/>
    </source>
</evidence>
<dbReference type="EMBL" id="PDHS01000321">
    <property type="protein sequence ID" value="MQM31467.1"/>
    <property type="molecule type" value="Genomic_DNA"/>
</dbReference>
<evidence type="ECO:0000313" key="4">
    <source>
        <dbReference type="Proteomes" id="UP000342300"/>
    </source>
</evidence>
<proteinExistence type="predicted"/>
<dbReference type="Gene3D" id="3.90.550.10">
    <property type="entry name" value="Spore Coat Polysaccharide Biosynthesis Protein SpsA, Chain A"/>
    <property type="match status" value="1"/>
</dbReference>
<dbReference type="InterPro" id="IPR027791">
    <property type="entry name" value="Galactosyl_T_C"/>
</dbReference>
<evidence type="ECO:0000256" key="1">
    <source>
        <dbReference type="ARBA" id="ARBA00022679"/>
    </source>
</evidence>
<name>A0A6A7RV73_9PROT</name>
<dbReference type="Pfam" id="PF02709">
    <property type="entry name" value="Glyco_transf_7C"/>
    <property type="match status" value="1"/>
</dbReference>
<keyword evidence="1 3" id="KW-0808">Transferase</keyword>
<comment type="caution">
    <text evidence="3">The sequence shown here is derived from an EMBL/GenBank/DDBJ whole genome shotgun (WGS) entry which is preliminary data.</text>
</comment>
<evidence type="ECO:0000313" key="3">
    <source>
        <dbReference type="EMBL" id="MQM31467.1"/>
    </source>
</evidence>
<sequence>MVGRLVGQLLAFPQVAQIILTLNVPESVALPDDARVMVIANAEPKGFGANHNAAFGVCTQPFFCPLNPDIEFDGNPFPVLSAALGDNRVALVAPLVRSPDGKIEDSIRRFPTPASLLVKGLGGSDGRYIVRDDQADFAPEWVAGMFMLFRSSDFHDLGGFDERFFLYYEDVDICARVWQKGMKVLACPRGCVIHDAQRESRRRLRHLRWHLASMARFLWKHWGRLPRIPGAQQ</sequence>
<dbReference type="GO" id="GO:0016740">
    <property type="term" value="F:transferase activity"/>
    <property type="evidence" value="ECO:0007669"/>
    <property type="project" value="UniProtKB-KW"/>
</dbReference>
<dbReference type="Proteomes" id="UP000342300">
    <property type="component" value="Unassembled WGS sequence"/>
</dbReference>
<accession>A0A6A7RV73</accession>
<feature type="domain" description="Galactosyltransferase C-terminal" evidence="2">
    <location>
        <begin position="143"/>
        <end position="188"/>
    </location>
</feature>
<dbReference type="PANTHER" id="PTHR43179:SF7">
    <property type="entry name" value="RHAMNOSYLTRANSFERASE WBBL"/>
    <property type="match status" value="1"/>
</dbReference>
<dbReference type="PANTHER" id="PTHR43179">
    <property type="entry name" value="RHAMNOSYLTRANSFERASE WBBL"/>
    <property type="match status" value="1"/>
</dbReference>
<organism evidence="3 4">
    <name type="scientific">Candidatus Accumulibacter phosphatis</name>
    <dbReference type="NCBI Taxonomy" id="327160"/>
    <lineage>
        <taxon>Bacteria</taxon>
        <taxon>Pseudomonadati</taxon>
        <taxon>Pseudomonadota</taxon>
        <taxon>Betaproteobacteria</taxon>
        <taxon>Candidatus Accumulibacter</taxon>
    </lineage>
</organism>